<dbReference type="SUPFAM" id="SSF51735">
    <property type="entry name" value="NAD(P)-binding Rossmann-fold domains"/>
    <property type="match status" value="1"/>
</dbReference>
<dbReference type="Pfam" id="PF13460">
    <property type="entry name" value="NAD_binding_10"/>
    <property type="match status" value="1"/>
</dbReference>
<evidence type="ECO:0000313" key="2">
    <source>
        <dbReference type="EMBL" id="OGL55435.1"/>
    </source>
</evidence>
<dbReference type="PANTHER" id="PTHR12126">
    <property type="entry name" value="NADH-UBIQUINONE OXIDOREDUCTASE 39 KDA SUBUNIT-RELATED"/>
    <property type="match status" value="1"/>
</dbReference>
<dbReference type="PANTHER" id="PTHR12126:SF11">
    <property type="entry name" value="NADH DEHYDROGENASE [UBIQUINONE] 1 ALPHA SUBCOMPLEX SUBUNIT 9, MITOCHONDRIAL"/>
    <property type="match status" value="1"/>
</dbReference>
<dbReference type="AlphaFoldDB" id="A0A1F7SNS0"/>
<evidence type="ECO:0000259" key="1">
    <source>
        <dbReference type="Pfam" id="PF13460"/>
    </source>
</evidence>
<dbReference type="STRING" id="1817883.A3G31_01315"/>
<dbReference type="EMBL" id="MGDI01000001">
    <property type="protein sequence ID" value="OGL55435.1"/>
    <property type="molecule type" value="Genomic_DNA"/>
</dbReference>
<dbReference type="InterPro" id="IPR036291">
    <property type="entry name" value="NAD(P)-bd_dom_sf"/>
</dbReference>
<dbReference type="GO" id="GO:0044877">
    <property type="term" value="F:protein-containing complex binding"/>
    <property type="evidence" value="ECO:0007669"/>
    <property type="project" value="TreeGrafter"/>
</dbReference>
<dbReference type="InterPro" id="IPR016040">
    <property type="entry name" value="NAD(P)-bd_dom"/>
</dbReference>
<name>A0A1F7SNS0_9BACT</name>
<gene>
    <name evidence="2" type="ORF">A3G31_01315</name>
</gene>
<protein>
    <recommendedName>
        <fullName evidence="1">NAD(P)-binding domain-containing protein</fullName>
    </recommendedName>
</protein>
<reference evidence="2 3" key="1">
    <citation type="journal article" date="2016" name="Nat. Commun.">
        <title>Thousands of microbial genomes shed light on interconnected biogeochemical processes in an aquifer system.</title>
        <authorList>
            <person name="Anantharaman K."/>
            <person name="Brown C.T."/>
            <person name="Hug L.A."/>
            <person name="Sharon I."/>
            <person name="Castelle C.J."/>
            <person name="Probst A.J."/>
            <person name="Thomas B.C."/>
            <person name="Singh A."/>
            <person name="Wilkins M.J."/>
            <person name="Karaoz U."/>
            <person name="Brodie E.L."/>
            <person name="Williams K.H."/>
            <person name="Hubbard S.S."/>
            <person name="Banfield J.F."/>
        </authorList>
    </citation>
    <scope>NUCLEOTIDE SEQUENCE [LARGE SCALE GENOMIC DNA]</scope>
</reference>
<dbReference type="InterPro" id="IPR051207">
    <property type="entry name" value="ComplexI_NDUFA9_subunit"/>
</dbReference>
<sequence>MNILVIGATGDVGSEAAKIAVAKGHKVRALVRSTSNRDKLGEAKSKIEFFEGDILDKTSLEPAMKGIDALIISIRLTPGEIKKGRKYEDVELTGVNNLVEVAKKNGVKKIIHVTAVGVGPQSVSDMYMAKHQSEETIRNSGIGYTIFKPSGMFKDFQFFHVPNVLKMGEAAKWPFGPVTFHMNPLSHVDLAKCMVDALTNPKSANKSLEIGGPDCITQGDLLNMIAKEAGIKANYTEGVSKEQLIEMVKANPQKSFFTAEQIKDFMNDTILDHKGIKDIFGIEFQHVSDFVKKAVPAVKAAMAKQQGK</sequence>
<dbReference type="Gene3D" id="3.40.50.720">
    <property type="entry name" value="NAD(P)-binding Rossmann-like Domain"/>
    <property type="match status" value="1"/>
</dbReference>
<proteinExistence type="predicted"/>
<dbReference type="Proteomes" id="UP000178082">
    <property type="component" value="Unassembled WGS sequence"/>
</dbReference>
<accession>A0A1F7SNS0</accession>
<feature type="domain" description="NAD(P)-binding" evidence="1">
    <location>
        <begin position="7"/>
        <end position="201"/>
    </location>
</feature>
<organism evidence="2 3">
    <name type="scientific">Candidatus Schekmanbacteria bacterium RIFCSPLOWO2_12_FULL_38_15</name>
    <dbReference type="NCBI Taxonomy" id="1817883"/>
    <lineage>
        <taxon>Bacteria</taxon>
        <taxon>Candidatus Schekmaniibacteriota</taxon>
    </lineage>
</organism>
<comment type="caution">
    <text evidence="2">The sequence shown here is derived from an EMBL/GenBank/DDBJ whole genome shotgun (WGS) entry which is preliminary data.</text>
</comment>
<evidence type="ECO:0000313" key="3">
    <source>
        <dbReference type="Proteomes" id="UP000178082"/>
    </source>
</evidence>
<dbReference type="CDD" id="cd05243">
    <property type="entry name" value="SDR_a5"/>
    <property type="match status" value="1"/>
</dbReference>